<dbReference type="AlphaFoldDB" id="A0A512BF29"/>
<accession>A0A512BF29</accession>
<evidence type="ECO:0000256" key="2">
    <source>
        <dbReference type="ARBA" id="ARBA00012162"/>
    </source>
</evidence>
<dbReference type="GO" id="GO:0004851">
    <property type="term" value="F:uroporphyrin-III C-methyltransferase activity"/>
    <property type="evidence" value="ECO:0007669"/>
    <property type="project" value="UniProtKB-EC"/>
</dbReference>
<evidence type="ECO:0000313" key="11">
    <source>
        <dbReference type="Proteomes" id="UP000321513"/>
    </source>
</evidence>
<dbReference type="InterPro" id="IPR050161">
    <property type="entry name" value="Siro_Cobalamin_biosynth"/>
</dbReference>
<dbReference type="NCBIfam" id="TIGR01469">
    <property type="entry name" value="cobA_cysG_Cterm"/>
    <property type="match status" value="1"/>
</dbReference>
<organism evidence="10 11">
    <name type="scientific">Segetibacter aerophilus</name>
    <dbReference type="NCBI Taxonomy" id="670293"/>
    <lineage>
        <taxon>Bacteria</taxon>
        <taxon>Pseudomonadati</taxon>
        <taxon>Bacteroidota</taxon>
        <taxon>Chitinophagia</taxon>
        <taxon>Chitinophagales</taxon>
        <taxon>Chitinophagaceae</taxon>
        <taxon>Segetibacter</taxon>
    </lineage>
</organism>
<comment type="similarity">
    <text evidence="1 8">Belongs to the precorrin methyltransferase family.</text>
</comment>
<dbReference type="InterPro" id="IPR014776">
    <property type="entry name" value="4pyrrole_Mease_sub2"/>
</dbReference>
<evidence type="ECO:0000313" key="10">
    <source>
        <dbReference type="EMBL" id="GEO10437.1"/>
    </source>
</evidence>
<evidence type="ECO:0000259" key="9">
    <source>
        <dbReference type="Pfam" id="PF00590"/>
    </source>
</evidence>
<dbReference type="EC" id="2.1.1.107" evidence="2"/>
<keyword evidence="5" id="KW-0949">S-adenosyl-L-methionine</keyword>
<keyword evidence="4 8" id="KW-0808">Transferase</keyword>
<dbReference type="Pfam" id="PF00590">
    <property type="entry name" value="TP_methylase"/>
    <property type="match status" value="1"/>
</dbReference>
<dbReference type="PANTHER" id="PTHR45790">
    <property type="entry name" value="SIROHEME SYNTHASE-RELATED"/>
    <property type="match status" value="1"/>
</dbReference>
<gene>
    <name evidence="10" type="ORF">SAE01_29330</name>
</gene>
<evidence type="ECO:0000256" key="1">
    <source>
        <dbReference type="ARBA" id="ARBA00005879"/>
    </source>
</evidence>
<dbReference type="PROSITE" id="PS00840">
    <property type="entry name" value="SUMT_2"/>
    <property type="match status" value="1"/>
</dbReference>
<dbReference type="Gene3D" id="3.30.950.10">
    <property type="entry name" value="Methyltransferase, Cobalt-precorrin-4 Transmethylase, Domain 2"/>
    <property type="match status" value="1"/>
</dbReference>
<dbReference type="OrthoDB" id="9815856at2"/>
<comment type="caution">
    <text evidence="10">The sequence shown here is derived from an EMBL/GenBank/DDBJ whole genome shotgun (WGS) entry which is preliminary data.</text>
</comment>
<evidence type="ECO:0000256" key="7">
    <source>
        <dbReference type="ARBA" id="ARBA00025705"/>
    </source>
</evidence>
<dbReference type="Gene3D" id="3.40.1010.10">
    <property type="entry name" value="Cobalt-precorrin-4 Transmethylase, Domain 1"/>
    <property type="match status" value="1"/>
</dbReference>
<dbReference type="FunFam" id="3.40.1010.10:FF:000001">
    <property type="entry name" value="Siroheme synthase"/>
    <property type="match status" value="1"/>
</dbReference>
<feature type="domain" description="Tetrapyrrole methylase" evidence="9">
    <location>
        <begin position="11"/>
        <end position="221"/>
    </location>
</feature>
<dbReference type="GO" id="GO:0019354">
    <property type="term" value="P:siroheme biosynthetic process"/>
    <property type="evidence" value="ECO:0007669"/>
    <property type="project" value="InterPro"/>
</dbReference>
<protein>
    <recommendedName>
        <fullName evidence="2">uroporphyrinogen-III C-methyltransferase</fullName>
        <ecNumber evidence="2">2.1.1.107</ecNumber>
    </recommendedName>
</protein>
<comment type="pathway">
    <text evidence="7">Porphyrin-containing compound metabolism; siroheme biosynthesis; precorrin-2 from uroporphyrinogen III: step 1/1.</text>
</comment>
<dbReference type="PANTHER" id="PTHR45790:SF3">
    <property type="entry name" value="S-ADENOSYL-L-METHIONINE-DEPENDENT UROPORPHYRINOGEN III METHYLTRANSFERASE, CHLOROPLASTIC"/>
    <property type="match status" value="1"/>
</dbReference>
<evidence type="ECO:0000256" key="8">
    <source>
        <dbReference type="RuleBase" id="RU003960"/>
    </source>
</evidence>
<evidence type="ECO:0000256" key="4">
    <source>
        <dbReference type="ARBA" id="ARBA00022679"/>
    </source>
</evidence>
<evidence type="ECO:0000256" key="6">
    <source>
        <dbReference type="ARBA" id="ARBA00023244"/>
    </source>
</evidence>
<dbReference type="SUPFAM" id="SSF53790">
    <property type="entry name" value="Tetrapyrrole methylase"/>
    <property type="match status" value="1"/>
</dbReference>
<dbReference type="InterPro" id="IPR035996">
    <property type="entry name" value="4pyrrol_Methylase_sf"/>
</dbReference>
<proteinExistence type="inferred from homology"/>
<keyword evidence="3 8" id="KW-0489">Methyltransferase</keyword>
<keyword evidence="11" id="KW-1185">Reference proteome</keyword>
<dbReference type="RefSeq" id="WP_147204555.1">
    <property type="nucleotide sequence ID" value="NZ_BJYT01000011.1"/>
</dbReference>
<dbReference type="InterPro" id="IPR003043">
    <property type="entry name" value="Uropor_MeTrfase_CS"/>
</dbReference>
<dbReference type="CDD" id="cd11642">
    <property type="entry name" value="SUMT"/>
    <property type="match status" value="1"/>
</dbReference>
<name>A0A512BF29_9BACT</name>
<keyword evidence="6" id="KW-0627">Porphyrin biosynthesis</keyword>
<reference evidence="10 11" key="1">
    <citation type="submission" date="2019-07" db="EMBL/GenBank/DDBJ databases">
        <title>Whole genome shotgun sequence of Segetibacter aerophilus NBRC 106135.</title>
        <authorList>
            <person name="Hosoyama A."/>
            <person name="Uohara A."/>
            <person name="Ohji S."/>
            <person name="Ichikawa N."/>
        </authorList>
    </citation>
    <scope>NUCLEOTIDE SEQUENCE [LARGE SCALE GENOMIC DNA]</scope>
    <source>
        <strain evidence="10 11">NBRC 106135</strain>
    </source>
</reference>
<dbReference type="InterPro" id="IPR000878">
    <property type="entry name" value="4pyrrol_Mease"/>
</dbReference>
<sequence>MITGRQQVRGKVILAGAGPGDPGLITVKTARYLQQADVVLTDRLVSEEILNEYVKPDTEIVYVGKQCRRGVSTPQQTINELIVQFALEGKLVVRLKGGDVSIFSNIMDELETVVSNNIPYEIVPGVTAALGAAASAGIPLTARGYSTAVRLLTYYKSDIVSDEYWKELAETNDTLVFYMSSETLQNVVEKLTENNIAEDKLLAVVEQATTPLQNLHICSLYNYDEQLKLQSFISPSLVIIGKVVALHEQFKWLENSHSTEYYFKPVNQLTAIENLNKATLNATRV</sequence>
<evidence type="ECO:0000256" key="3">
    <source>
        <dbReference type="ARBA" id="ARBA00022603"/>
    </source>
</evidence>
<dbReference type="EMBL" id="BJYT01000011">
    <property type="protein sequence ID" value="GEO10437.1"/>
    <property type="molecule type" value="Genomic_DNA"/>
</dbReference>
<dbReference type="InterPro" id="IPR006366">
    <property type="entry name" value="CobA/CysG_C"/>
</dbReference>
<dbReference type="GO" id="GO:0032259">
    <property type="term" value="P:methylation"/>
    <property type="evidence" value="ECO:0007669"/>
    <property type="project" value="UniProtKB-KW"/>
</dbReference>
<evidence type="ECO:0000256" key="5">
    <source>
        <dbReference type="ARBA" id="ARBA00022691"/>
    </source>
</evidence>
<dbReference type="InterPro" id="IPR014777">
    <property type="entry name" value="4pyrrole_Mease_sub1"/>
</dbReference>
<dbReference type="NCBIfam" id="NF004790">
    <property type="entry name" value="PRK06136.1"/>
    <property type="match status" value="1"/>
</dbReference>
<dbReference type="Proteomes" id="UP000321513">
    <property type="component" value="Unassembled WGS sequence"/>
</dbReference>